<evidence type="ECO:0000313" key="6">
    <source>
        <dbReference type="Proteomes" id="UP001597475"/>
    </source>
</evidence>
<organism evidence="5 6">
    <name type="scientific">Deinococcus taklimakanensis</name>
    <dbReference type="NCBI Taxonomy" id="536443"/>
    <lineage>
        <taxon>Bacteria</taxon>
        <taxon>Thermotogati</taxon>
        <taxon>Deinococcota</taxon>
        <taxon>Deinococci</taxon>
        <taxon>Deinococcales</taxon>
        <taxon>Deinococcaceae</taxon>
        <taxon>Deinococcus</taxon>
    </lineage>
</organism>
<dbReference type="CDD" id="cd13590">
    <property type="entry name" value="PBP2_PotD_PotF_like"/>
    <property type="match status" value="1"/>
</dbReference>
<evidence type="ECO:0000256" key="1">
    <source>
        <dbReference type="ARBA" id="ARBA00004418"/>
    </source>
</evidence>
<protein>
    <submittedName>
        <fullName evidence="5">Spermidine/putrescine ABC transporter substrate-binding protein</fullName>
    </submittedName>
</protein>
<proteinExistence type="predicted"/>
<dbReference type="PIRSF" id="PIRSF019574">
    <property type="entry name" value="Periplasmic_polyamine_BP"/>
    <property type="match status" value="1"/>
</dbReference>
<dbReference type="RefSeq" id="WP_386845783.1">
    <property type="nucleotide sequence ID" value="NZ_JBHUMK010000048.1"/>
</dbReference>
<evidence type="ECO:0000313" key="5">
    <source>
        <dbReference type="EMBL" id="MFD2609981.1"/>
    </source>
</evidence>
<dbReference type="Gene3D" id="3.40.190.10">
    <property type="entry name" value="Periplasmic binding protein-like II"/>
    <property type="match status" value="2"/>
</dbReference>
<keyword evidence="4" id="KW-0574">Periplasm</keyword>
<evidence type="ECO:0000256" key="3">
    <source>
        <dbReference type="ARBA" id="ARBA00022729"/>
    </source>
</evidence>
<dbReference type="Pfam" id="PF13416">
    <property type="entry name" value="SBP_bac_8"/>
    <property type="match status" value="1"/>
</dbReference>
<reference evidence="6" key="1">
    <citation type="journal article" date="2019" name="Int. J. Syst. Evol. Microbiol.">
        <title>The Global Catalogue of Microorganisms (GCM) 10K type strain sequencing project: providing services to taxonomists for standard genome sequencing and annotation.</title>
        <authorList>
            <consortium name="The Broad Institute Genomics Platform"/>
            <consortium name="The Broad Institute Genome Sequencing Center for Infectious Disease"/>
            <person name="Wu L."/>
            <person name="Ma J."/>
        </authorList>
    </citation>
    <scope>NUCLEOTIDE SEQUENCE [LARGE SCALE GENOMIC DNA]</scope>
    <source>
        <strain evidence="6">KCTC 33842</strain>
    </source>
</reference>
<accession>A0ABW5P413</accession>
<keyword evidence="3" id="KW-0732">Signal</keyword>
<dbReference type="PANTHER" id="PTHR30222">
    <property type="entry name" value="SPERMIDINE/PUTRESCINE-BINDING PERIPLASMIC PROTEIN"/>
    <property type="match status" value="1"/>
</dbReference>
<evidence type="ECO:0000256" key="2">
    <source>
        <dbReference type="ARBA" id="ARBA00022448"/>
    </source>
</evidence>
<comment type="caution">
    <text evidence="5">The sequence shown here is derived from an EMBL/GenBank/DDBJ whole genome shotgun (WGS) entry which is preliminary data.</text>
</comment>
<comment type="subcellular location">
    <subcellularLocation>
        <location evidence="1">Periplasm</location>
    </subcellularLocation>
</comment>
<keyword evidence="6" id="KW-1185">Reference proteome</keyword>
<sequence length="374" mass="41351">MRRGPLRAWLPALLLGGLLTGCHRIEAQDTAAEGNGTTTPAPRSRDDGRTLRLFMWSDYIDPDIVKAFEKREGVQVVIDTFESNESMLAKLQGGGASYDLATPSNYVVQTMVRAKLLQPMGQETLKNFGNVAPGFLNPGFDPGNVYTVPYQFAATGLAYSTARFTPPEESWKLIFGPTDTVKFTLLDDPREVIGAALKYLGYSVNTDQVGELRAARDLLRRTVAKKGFDSFAGGPEIRNKLLAGQVDLGQIYVGDLLQGAAEDERLKVFLPREGTTISTDTLVLLRGSPNPALARKFVDWVLDPETSAAISNYTYYGNPNARAQALLDPFLKTQKAFNPTTDDFRSGRVEFIEELPRGTTPRIYDRIWTDLKTR</sequence>
<dbReference type="EMBL" id="JBHUMK010000048">
    <property type="protein sequence ID" value="MFD2609981.1"/>
    <property type="molecule type" value="Genomic_DNA"/>
</dbReference>
<gene>
    <name evidence="5" type="ORF">ACFSR9_11120</name>
</gene>
<dbReference type="InterPro" id="IPR006059">
    <property type="entry name" value="SBP"/>
</dbReference>
<name>A0ABW5P413_9DEIO</name>
<dbReference type="PRINTS" id="PR00909">
    <property type="entry name" value="SPERMDNBNDNG"/>
</dbReference>
<dbReference type="PANTHER" id="PTHR30222:SF17">
    <property type="entry name" value="SPERMIDINE_PUTRESCINE-BINDING PERIPLASMIC PROTEIN"/>
    <property type="match status" value="1"/>
</dbReference>
<evidence type="ECO:0000256" key="4">
    <source>
        <dbReference type="ARBA" id="ARBA00022764"/>
    </source>
</evidence>
<dbReference type="Proteomes" id="UP001597475">
    <property type="component" value="Unassembled WGS sequence"/>
</dbReference>
<dbReference type="InterPro" id="IPR001188">
    <property type="entry name" value="Sperm_putr-bd"/>
</dbReference>
<dbReference type="SUPFAM" id="SSF53850">
    <property type="entry name" value="Periplasmic binding protein-like II"/>
    <property type="match status" value="1"/>
</dbReference>
<dbReference type="PROSITE" id="PS51257">
    <property type="entry name" value="PROKAR_LIPOPROTEIN"/>
    <property type="match status" value="1"/>
</dbReference>
<keyword evidence="2" id="KW-0813">Transport</keyword>